<feature type="compositionally biased region" description="Basic and acidic residues" evidence="1">
    <location>
        <begin position="14"/>
        <end position="23"/>
    </location>
</feature>
<dbReference type="Gene3D" id="1.20.1270.60">
    <property type="entry name" value="Arfaptin homology (AH) domain/BAR domain"/>
    <property type="match status" value="1"/>
</dbReference>
<dbReference type="EMBL" id="JANAVB010032219">
    <property type="protein sequence ID" value="KAJ6810871.1"/>
    <property type="molecule type" value="Genomic_DNA"/>
</dbReference>
<feature type="compositionally biased region" description="Basic residues" evidence="1">
    <location>
        <begin position="1"/>
        <end position="12"/>
    </location>
</feature>
<evidence type="ECO:0000313" key="4">
    <source>
        <dbReference type="Proteomes" id="UP001140949"/>
    </source>
</evidence>
<name>A0AAX6F476_IRIPA</name>
<evidence type="ECO:0000256" key="1">
    <source>
        <dbReference type="SAM" id="MobiDB-lite"/>
    </source>
</evidence>
<feature type="region of interest" description="Disordered" evidence="1">
    <location>
        <begin position="573"/>
        <end position="602"/>
    </location>
</feature>
<comment type="caution">
    <text evidence="3">The sequence shown here is derived from an EMBL/GenBank/DDBJ whole genome shotgun (WGS) entry which is preliminary data.</text>
</comment>
<gene>
    <name evidence="3" type="ORF">M6B38_105195</name>
</gene>
<feature type="compositionally biased region" description="Low complexity" evidence="1">
    <location>
        <begin position="628"/>
        <end position="639"/>
    </location>
</feature>
<protein>
    <recommendedName>
        <fullName evidence="2">BAR domain-containing protein</fullName>
    </recommendedName>
</protein>
<evidence type="ECO:0000313" key="3">
    <source>
        <dbReference type="EMBL" id="KAJ6810871.1"/>
    </source>
</evidence>
<feature type="region of interest" description="Disordered" evidence="1">
    <location>
        <begin position="616"/>
        <end position="654"/>
    </location>
</feature>
<feature type="compositionally biased region" description="Acidic residues" evidence="1">
    <location>
        <begin position="247"/>
        <end position="268"/>
    </location>
</feature>
<dbReference type="Pfam" id="PF03114">
    <property type="entry name" value="BAR"/>
    <property type="match status" value="1"/>
</dbReference>
<organism evidence="3 4">
    <name type="scientific">Iris pallida</name>
    <name type="common">Sweet iris</name>
    <dbReference type="NCBI Taxonomy" id="29817"/>
    <lineage>
        <taxon>Eukaryota</taxon>
        <taxon>Viridiplantae</taxon>
        <taxon>Streptophyta</taxon>
        <taxon>Embryophyta</taxon>
        <taxon>Tracheophyta</taxon>
        <taxon>Spermatophyta</taxon>
        <taxon>Magnoliopsida</taxon>
        <taxon>Liliopsida</taxon>
        <taxon>Asparagales</taxon>
        <taxon>Iridaceae</taxon>
        <taxon>Iridoideae</taxon>
        <taxon>Irideae</taxon>
        <taxon>Iris</taxon>
    </lineage>
</organism>
<dbReference type="PANTHER" id="PTHR34119:SF1">
    <property type="entry name" value="OS04G0394700 PROTEIN"/>
    <property type="match status" value="1"/>
</dbReference>
<feature type="region of interest" description="Disordered" evidence="1">
    <location>
        <begin position="1"/>
        <end position="27"/>
    </location>
</feature>
<keyword evidence="4" id="KW-1185">Reference proteome</keyword>
<dbReference type="InterPro" id="IPR037488">
    <property type="entry name" value="At2g33490-like"/>
</dbReference>
<accession>A0AAX6F476</accession>
<reference evidence="3" key="1">
    <citation type="journal article" date="2023" name="GigaByte">
        <title>Genome assembly of the bearded iris, Iris pallida Lam.</title>
        <authorList>
            <person name="Bruccoleri R.E."/>
            <person name="Oakeley E.J."/>
            <person name="Faust A.M.E."/>
            <person name="Altorfer M."/>
            <person name="Dessus-Babus S."/>
            <person name="Burckhardt D."/>
            <person name="Oertli M."/>
            <person name="Naumann U."/>
            <person name="Petersen F."/>
            <person name="Wong J."/>
        </authorList>
    </citation>
    <scope>NUCLEOTIDE SEQUENCE</scope>
    <source>
        <strain evidence="3">GSM-AAB239-AS_SAM_17_03QT</strain>
    </source>
</reference>
<dbReference type="AlphaFoldDB" id="A0AAX6F476"/>
<dbReference type="GO" id="GO:0005737">
    <property type="term" value="C:cytoplasm"/>
    <property type="evidence" value="ECO:0007669"/>
    <property type="project" value="InterPro"/>
</dbReference>
<dbReference type="PANTHER" id="PTHR34119">
    <property type="entry name" value="HYDROXYPROLINE-RICH GLYCOPROTEIN-LIKE"/>
    <property type="match status" value="1"/>
</dbReference>
<evidence type="ECO:0000259" key="2">
    <source>
        <dbReference type="Pfam" id="PF03114"/>
    </source>
</evidence>
<feature type="region of interest" description="Disordered" evidence="1">
    <location>
        <begin position="245"/>
        <end position="274"/>
    </location>
</feature>
<dbReference type="CDD" id="cd07307">
    <property type="entry name" value="BAR"/>
    <property type="match status" value="1"/>
</dbReference>
<proteinExistence type="predicted"/>
<feature type="compositionally biased region" description="Polar residues" evidence="1">
    <location>
        <begin position="464"/>
        <end position="477"/>
    </location>
</feature>
<feature type="compositionally biased region" description="Polar residues" evidence="1">
    <location>
        <begin position="415"/>
        <end position="436"/>
    </location>
</feature>
<feature type="region of interest" description="Disordered" evidence="1">
    <location>
        <begin position="394"/>
        <end position="477"/>
    </location>
</feature>
<feature type="compositionally biased region" description="Basic and acidic residues" evidence="1">
    <location>
        <begin position="402"/>
        <end position="414"/>
    </location>
</feature>
<feature type="domain" description="BAR" evidence="2">
    <location>
        <begin position="45"/>
        <end position="230"/>
    </location>
</feature>
<dbReference type="Proteomes" id="UP001140949">
    <property type="component" value="Unassembled WGS sequence"/>
</dbReference>
<feature type="region of interest" description="Disordered" evidence="1">
    <location>
        <begin position="286"/>
        <end position="306"/>
    </location>
</feature>
<reference evidence="3" key="2">
    <citation type="submission" date="2023-04" db="EMBL/GenBank/DDBJ databases">
        <authorList>
            <person name="Bruccoleri R.E."/>
            <person name="Oakeley E.J."/>
            <person name="Faust A.-M."/>
            <person name="Dessus-Babus S."/>
            <person name="Altorfer M."/>
            <person name="Burckhardt D."/>
            <person name="Oertli M."/>
            <person name="Naumann U."/>
            <person name="Petersen F."/>
            <person name="Wong J."/>
        </authorList>
    </citation>
    <scope>NUCLEOTIDE SEQUENCE</scope>
    <source>
        <strain evidence="3">GSM-AAB239-AS_SAM_17_03QT</strain>
        <tissue evidence="3">Leaf</tissue>
    </source>
</reference>
<sequence>MKSPLRKFRGFVHSKSEAKEKKDIRRQRPTAKLDELVQASQDMLDMRSCYDSLLSAAAATANSAYEFSEALEEMGTCLLEKTALNDDEDSGRVLLMLGKIQFELQNLVGSYRAHVIQTITTPSESLLKELQTVEEMKRQCDDKRDLYKFMLAAQREKGKSKHAKGETFSSQQLLEAQNEYEEEANLFVFRLKSLKQGQSRSLLTQAARHHAAQLSFFRKGLKSLESVEPHVKVVADREHIDYQFSGLEDDDTEDDDSYGFDANEDGELSFDYGENDHLQDALSPSRKSMELDQVDQPVPRASPPRASVLEPAKEDVSKGHTELLEHRRASVVSQSAPLFPHKKFDPAELRPSSTRKLYTYALPTPVDAMRSISHGSVFPGSTARLERKVGLPTQLWHSSPLDPEKLVKNSKHDNQSSPTRKTKAQSTVLKESSINSMRPPLGEGQSPPHRHPLTGSESKKIKLQASSGPLTSRHWSTRPSLSATDYRHSVEFPPALSAMPAHVLTSHISVSPKASPNTSPPPISSPKISELHELPRPPISSARPTRPTSLIGHSAPLVYRGPELQKMKVSSITPQTASPLPTPPAAVHRSFSIPSRSGRMPMSPLAKFLETSRNSYMTEDVASPPLTPITLTNTRTTSPASESVTHSAKARGLS</sequence>
<dbReference type="SUPFAM" id="SSF103657">
    <property type="entry name" value="BAR/IMD domain-like"/>
    <property type="match status" value="1"/>
</dbReference>
<dbReference type="InterPro" id="IPR004148">
    <property type="entry name" value="BAR_dom"/>
</dbReference>
<dbReference type="InterPro" id="IPR027267">
    <property type="entry name" value="AH/BAR_dom_sf"/>
</dbReference>